<protein>
    <submittedName>
        <fullName evidence="3">TIGR03915 family putative DNA repair protein</fullName>
    </submittedName>
</protein>
<gene>
    <name evidence="3" type="ORF">ACFOMF_10980</name>
</gene>
<dbReference type="Proteomes" id="UP001595630">
    <property type="component" value="Unassembled WGS sequence"/>
</dbReference>
<feature type="domain" description="DUF4130" evidence="2">
    <location>
        <begin position="78"/>
        <end position="242"/>
    </location>
</feature>
<feature type="region of interest" description="Disordered" evidence="1">
    <location>
        <begin position="260"/>
        <end position="297"/>
    </location>
</feature>
<dbReference type="InterPro" id="IPR023875">
    <property type="entry name" value="DNA_repair_put"/>
</dbReference>
<dbReference type="RefSeq" id="WP_386364707.1">
    <property type="nucleotide sequence ID" value="NZ_JBHRXZ010000022.1"/>
</dbReference>
<dbReference type="Pfam" id="PF13566">
    <property type="entry name" value="DUF4130"/>
    <property type="match status" value="1"/>
</dbReference>
<comment type="caution">
    <text evidence="3">The sequence shown here is derived from an EMBL/GenBank/DDBJ whole genome shotgun (WGS) entry which is preliminary data.</text>
</comment>
<evidence type="ECO:0000313" key="4">
    <source>
        <dbReference type="Proteomes" id="UP001595630"/>
    </source>
</evidence>
<evidence type="ECO:0000256" key="1">
    <source>
        <dbReference type="SAM" id="MobiDB-lite"/>
    </source>
</evidence>
<keyword evidence="4" id="KW-1185">Reference proteome</keyword>
<accession>A0ABV7T7S2</accession>
<evidence type="ECO:0000259" key="2">
    <source>
        <dbReference type="Pfam" id="PF13566"/>
    </source>
</evidence>
<organism evidence="3 4">
    <name type="scientific">Stutzerimonas tarimensis</name>
    <dbReference type="NCBI Taxonomy" id="1507735"/>
    <lineage>
        <taxon>Bacteria</taxon>
        <taxon>Pseudomonadati</taxon>
        <taxon>Pseudomonadota</taxon>
        <taxon>Gammaproteobacteria</taxon>
        <taxon>Pseudomonadales</taxon>
        <taxon>Pseudomonadaceae</taxon>
        <taxon>Stutzerimonas</taxon>
    </lineage>
</organism>
<proteinExistence type="predicted"/>
<dbReference type="InterPro" id="IPR025404">
    <property type="entry name" value="DUF4130"/>
</dbReference>
<reference evidence="4" key="1">
    <citation type="journal article" date="2019" name="Int. J. Syst. Evol. Microbiol.">
        <title>The Global Catalogue of Microorganisms (GCM) 10K type strain sequencing project: providing services to taxonomists for standard genome sequencing and annotation.</title>
        <authorList>
            <consortium name="The Broad Institute Genomics Platform"/>
            <consortium name="The Broad Institute Genome Sequencing Center for Infectious Disease"/>
            <person name="Wu L."/>
            <person name="Ma J."/>
        </authorList>
    </citation>
    <scope>NUCLEOTIDE SEQUENCE [LARGE SCALE GENOMIC DNA]</scope>
    <source>
        <strain evidence="4">KCTC 42447</strain>
    </source>
</reference>
<dbReference type="NCBIfam" id="TIGR03915">
    <property type="entry name" value="SAM_7_link_chp"/>
    <property type="match status" value="1"/>
</dbReference>
<evidence type="ECO:0000313" key="3">
    <source>
        <dbReference type="EMBL" id="MFC3608302.1"/>
    </source>
</evidence>
<name>A0ABV7T7S2_9GAMM</name>
<dbReference type="EMBL" id="JBHRXZ010000022">
    <property type="protein sequence ID" value="MFC3608302.1"/>
    <property type="molecule type" value="Genomic_DNA"/>
</dbReference>
<sequence>MRRIRVDGHFDAWRDQARLLLAERVPPEALCWQSREDADDIFAGLASSVAQTSPAAGIRLPRAVLARLQEAARYRAEDRWAFLYRVLWRYLEGDHSVLLPGDVDGSRLEQRIRNVRREAHQMQAFVRFERRAWPDGSEQYVAWYEPRHDVLDLLGEHMSARLGRTSWLIATPDAGLRGVGGAWDYRAPCPEPWRALAQDKSLPEPSGDLWLAYYASTFNPARVNEKLLASHLPRQLWRHLPEGVLIGGLIRQARLGGQRDGQSAAVGARPGRTIPAAPPGKGSSGSAGRCRCPRLPG</sequence>
<feature type="compositionally biased region" description="Low complexity" evidence="1">
    <location>
        <begin position="279"/>
        <end position="288"/>
    </location>
</feature>